<name>A0A2S7KTC8_9FLAO</name>
<organism evidence="2 3">
    <name type="scientific">Aureitalea marina</name>
    <dbReference type="NCBI Taxonomy" id="930804"/>
    <lineage>
        <taxon>Bacteria</taxon>
        <taxon>Pseudomonadati</taxon>
        <taxon>Bacteroidota</taxon>
        <taxon>Flavobacteriia</taxon>
        <taxon>Flavobacteriales</taxon>
        <taxon>Flavobacteriaceae</taxon>
        <taxon>Aureitalea</taxon>
    </lineage>
</organism>
<evidence type="ECO:0000313" key="3">
    <source>
        <dbReference type="Proteomes" id="UP000239800"/>
    </source>
</evidence>
<gene>
    <name evidence="2" type="ORF">BST85_13830</name>
</gene>
<protein>
    <recommendedName>
        <fullName evidence="4">DUF4199 domain-containing protein</fullName>
    </recommendedName>
</protein>
<dbReference type="OrthoDB" id="1450060at2"/>
<proteinExistence type="predicted"/>
<dbReference type="Pfam" id="PF13858">
    <property type="entry name" value="DUF4199"/>
    <property type="match status" value="1"/>
</dbReference>
<dbReference type="Proteomes" id="UP000239800">
    <property type="component" value="Unassembled WGS sequence"/>
</dbReference>
<keyword evidence="1" id="KW-0472">Membrane</keyword>
<feature type="transmembrane region" description="Helical" evidence="1">
    <location>
        <begin position="32"/>
        <end position="49"/>
    </location>
</feature>
<keyword evidence="1" id="KW-0812">Transmembrane</keyword>
<keyword evidence="3" id="KW-1185">Reference proteome</keyword>
<feature type="transmembrane region" description="Helical" evidence="1">
    <location>
        <begin position="70"/>
        <end position="89"/>
    </location>
</feature>
<dbReference type="InterPro" id="IPR025250">
    <property type="entry name" value="DUF4199"/>
</dbReference>
<sequence length="156" mass="17839">MLNIHIRYGFTIAFFLVAFFLTMKLFGLHQYPVFSIFNAVLFGGGIYRATQHHRRTNPKSKYQDLWQAGFMSGAVATLVFTAFMAFYMYQIDSVFAATILDSWNVNYNTGVLTILFSMVLMGLSTSVVCALTFMQRFKRSWNTSKRVDLQSSTLNS</sequence>
<reference evidence="2 3" key="1">
    <citation type="submission" date="2016-11" db="EMBL/GenBank/DDBJ databases">
        <title>Trade-off between light-utilization and light-protection in marine flavobacteria.</title>
        <authorList>
            <person name="Kumagai Y."/>
        </authorList>
    </citation>
    <scope>NUCLEOTIDE SEQUENCE [LARGE SCALE GENOMIC DNA]</scope>
    <source>
        <strain evidence="2 3">NBRC 107741</strain>
    </source>
</reference>
<feature type="transmembrane region" description="Helical" evidence="1">
    <location>
        <begin position="109"/>
        <end position="133"/>
    </location>
</feature>
<evidence type="ECO:0000256" key="1">
    <source>
        <dbReference type="SAM" id="Phobius"/>
    </source>
</evidence>
<dbReference type="AlphaFoldDB" id="A0A2S7KTC8"/>
<feature type="transmembrane region" description="Helical" evidence="1">
    <location>
        <begin position="7"/>
        <end position="26"/>
    </location>
</feature>
<dbReference type="RefSeq" id="WP_104813807.1">
    <property type="nucleotide sequence ID" value="NZ_MQUB01000001.1"/>
</dbReference>
<dbReference type="EMBL" id="MQUB01000001">
    <property type="protein sequence ID" value="PQB05856.1"/>
    <property type="molecule type" value="Genomic_DNA"/>
</dbReference>
<keyword evidence="1" id="KW-1133">Transmembrane helix</keyword>
<evidence type="ECO:0000313" key="2">
    <source>
        <dbReference type="EMBL" id="PQB05856.1"/>
    </source>
</evidence>
<comment type="caution">
    <text evidence="2">The sequence shown here is derived from an EMBL/GenBank/DDBJ whole genome shotgun (WGS) entry which is preliminary data.</text>
</comment>
<accession>A0A2S7KTC8</accession>
<evidence type="ECO:0008006" key="4">
    <source>
        <dbReference type="Google" id="ProtNLM"/>
    </source>
</evidence>